<evidence type="ECO:0000313" key="3">
    <source>
        <dbReference type="Proteomes" id="UP000507470"/>
    </source>
</evidence>
<dbReference type="Pfam" id="PF21530">
    <property type="entry name" value="Pif1_2B_dom"/>
    <property type="match status" value="1"/>
</dbReference>
<feature type="domain" description="DNA helicase Pif1-like 2B" evidence="1">
    <location>
        <begin position="183"/>
        <end position="208"/>
    </location>
</feature>
<dbReference type="InterPro" id="IPR049163">
    <property type="entry name" value="Pif1-like_2B_dom"/>
</dbReference>
<protein>
    <recommendedName>
        <fullName evidence="1">DNA helicase Pif1-like 2B domain-containing protein</fullName>
    </recommendedName>
</protein>
<dbReference type="OrthoDB" id="8048846at2759"/>
<accession>A0A6J8BEB1</accession>
<dbReference type="EMBL" id="CACVKT020003102">
    <property type="protein sequence ID" value="CAC5381741.1"/>
    <property type="molecule type" value="Genomic_DNA"/>
</dbReference>
<dbReference type="PANTHER" id="PTHR47642">
    <property type="entry name" value="ATP-DEPENDENT DNA HELICASE"/>
    <property type="match status" value="1"/>
</dbReference>
<name>A0A6J8BEB1_MYTCO</name>
<dbReference type="PANTHER" id="PTHR47642:SF8">
    <property type="entry name" value="ATP-DEPENDENT DNA HELICASE"/>
    <property type="match status" value="1"/>
</dbReference>
<evidence type="ECO:0000259" key="1">
    <source>
        <dbReference type="Pfam" id="PF21530"/>
    </source>
</evidence>
<dbReference type="InterPro" id="IPR027417">
    <property type="entry name" value="P-loop_NTPase"/>
</dbReference>
<sequence length="243" mass="27492">MVGNDMLLQIHNRLNEIFGSSQPFEGIGILAFGDLYQLPPVGQSFIFQLPKDKYARLSYSFLWESFKYFELTTIVRQQGDLSFAHILNRIRDSCHTPEDVEVLKTRAISETCQPLRPENVLHVFSWNEKVDNHNTNMLSHLGEPLVELTCTENVPSSVKNYKAPSDQRLTGGLNETVRLAKKARAMLIRNVDVTIGLANGSQGTVIDFIRKNNTVVAVLVKFDSPTVGENARRDSRFDLKKKI</sequence>
<evidence type="ECO:0000313" key="2">
    <source>
        <dbReference type="EMBL" id="CAC5381741.1"/>
    </source>
</evidence>
<organism evidence="2 3">
    <name type="scientific">Mytilus coruscus</name>
    <name type="common">Sea mussel</name>
    <dbReference type="NCBI Taxonomy" id="42192"/>
    <lineage>
        <taxon>Eukaryota</taxon>
        <taxon>Metazoa</taxon>
        <taxon>Spiralia</taxon>
        <taxon>Lophotrochozoa</taxon>
        <taxon>Mollusca</taxon>
        <taxon>Bivalvia</taxon>
        <taxon>Autobranchia</taxon>
        <taxon>Pteriomorphia</taxon>
        <taxon>Mytilida</taxon>
        <taxon>Mytiloidea</taxon>
        <taxon>Mytilidae</taxon>
        <taxon>Mytilinae</taxon>
        <taxon>Mytilus</taxon>
    </lineage>
</organism>
<dbReference type="Gene3D" id="3.40.50.300">
    <property type="entry name" value="P-loop containing nucleotide triphosphate hydrolases"/>
    <property type="match status" value="1"/>
</dbReference>
<gene>
    <name evidence="2" type="ORF">MCOR_17611</name>
</gene>
<dbReference type="InterPro" id="IPR051055">
    <property type="entry name" value="PIF1_helicase"/>
</dbReference>
<reference evidence="2 3" key="1">
    <citation type="submission" date="2020-06" db="EMBL/GenBank/DDBJ databases">
        <authorList>
            <person name="Li R."/>
            <person name="Bekaert M."/>
        </authorList>
    </citation>
    <scope>NUCLEOTIDE SEQUENCE [LARGE SCALE GENOMIC DNA]</scope>
    <source>
        <strain evidence="3">wild</strain>
    </source>
</reference>
<dbReference type="AlphaFoldDB" id="A0A6J8BEB1"/>
<keyword evidence="3" id="KW-1185">Reference proteome</keyword>
<dbReference type="SUPFAM" id="SSF52540">
    <property type="entry name" value="P-loop containing nucleoside triphosphate hydrolases"/>
    <property type="match status" value="1"/>
</dbReference>
<dbReference type="Proteomes" id="UP000507470">
    <property type="component" value="Unassembled WGS sequence"/>
</dbReference>
<proteinExistence type="predicted"/>